<organism evidence="10 11">
    <name type="scientific">Advenella mimigardefordensis (strain DSM 17166 / LMG 22922 / DPN7)</name>
    <dbReference type="NCBI Taxonomy" id="1247726"/>
    <lineage>
        <taxon>Bacteria</taxon>
        <taxon>Pseudomonadati</taxon>
        <taxon>Pseudomonadota</taxon>
        <taxon>Betaproteobacteria</taxon>
        <taxon>Burkholderiales</taxon>
        <taxon>Alcaligenaceae</taxon>
    </lineage>
</organism>
<keyword evidence="4 9" id="KW-0812">Transmembrane</keyword>
<evidence type="ECO:0000313" key="10">
    <source>
        <dbReference type="EMBL" id="AHG64107.1"/>
    </source>
</evidence>
<evidence type="ECO:0000313" key="11">
    <source>
        <dbReference type="Proteomes" id="UP000019095"/>
    </source>
</evidence>
<evidence type="ECO:0000256" key="3">
    <source>
        <dbReference type="ARBA" id="ARBA00022475"/>
    </source>
</evidence>
<evidence type="ECO:0000256" key="8">
    <source>
        <dbReference type="ARBA" id="ARBA00037998"/>
    </source>
</evidence>
<evidence type="ECO:0000256" key="1">
    <source>
        <dbReference type="ARBA" id="ARBA00004651"/>
    </source>
</evidence>
<evidence type="ECO:0000256" key="6">
    <source>
        <dbReference type="ARBA" id="ARBA00022989"/>
    </source>
</evidence>
<sequence>MELFLQTFLNGLLVGAGYALIAVGLTLVFGILGIVNFAHGAYFALGAYSVLLAVNLGVPYLLAVLIALGIVVIAAYLTELFIVRRSLYGAGNYSSVIVTFALSQAMISLMLLIAGPNPQPVASPFSDASMSIFALVFSGQRILILVVALVVLSGLGFWLRFARSGRQVTAVSQNARGALYTGINVPRIRSLSFMIGVGAAGLAGSLLAPISNVFPTMGNASLINSFIVVILGGMGSISGSLLGALLIGVANALFETYVSVPWTPALGWILVIFVLLVAPQGLRGKKSKERY</sequence>
<evidence type="ECO:0000256" key="5">
    <source>
        <dbReference type="ARBA" id="ARBA00022970"/>
    </source>
</evidence>
<dbReference type="CDD" id="cd06582">
    <property type="entry name" value="TM_PBP1_LivH_like"/>
    <property type="match status" value="1"/>
</dbReference>
<dbReference type="PATRIC" id="fig|1247726.3.peg.2231"/>
<dbReference type="KEGG" id="amim:MIM_c20280"/>
<feature type="transmembrane region" description="Helical" evidence="9">
    <location>
        <begin position="90"/>
        <end position="112"/>
    </location>
</feature>
<dbReference type="RefSeq" id="WP_042071252.1">
    <property type="nucleotide sequence ID" value="NZ_CP003915.1"/>
</dbReference>
<comment type="subcellular location">
    <subcellularLocation>
        <location evidence="1">Cell membrane</location>
        <topology evidence="1">Multi-pass membrane protein</topology>
    </subcellularLocation>
</comment>
<comment type="similarity">
    <text evidence="8">Belongs to the binding-protein-dependent transport system permease family. LivHM subfamily.</text>
</comment>
<dbReference type="Proteomes" id="UP000019095">
    <property type="component" value="Chromosome"/>
</dbReference>
<keyword evidence="6 9" id="KW-1133">Transmembrane helix</keyword>
<evidence type="ECO:0000256" key="2">
    <source>
        <dbReference type="ARBA" id="ARBA00022448"/>
    </source>
</evidence>
<evidence type="ECO:0000256" key="4">
    <source>
        <dbReference type="ARBA" id="ARBA00022692"/>
    </source>
</evidence>
<dbReference type="EMBL" id="CP003915">
    <property type="protein sequence ID" value="AHG64107.1"/>
    <property type="molecule type" value="Genomic_DNA"/>
</dbReference>
<proteinExistence type="inferred from homology"/>
<dbReference type="OrthoDB" id="9807115at2"/>
<dbReference type="HOGENOM" id="CLU_039929_2_1_4"/>
<dbReference type="PANTHER" id="PTHR11795:SF452">
    <property type="entry name" value="ABC TRANSPORTER PERMEASE PROTEIN"/>
    <property type="match status" value="1"/>
</dbReference>
<accession>W0PEY5</accession>
<keyword evidence="7 9" id="KW-0472">Membrane</keyword>
<dbReference type="PANTHER" id="PTHR11795">
    <property type="entry name" value="BRANCHED-CHAIN AMINO ACID TRANSPORT SYSTEM PERMEASE PROTEIN LIVH"/>
    <property type="match status" value="1"/>
</dbReference>
<keyword evidence="5" id="KW-0029">Amino-acid transport</keyword>
<gene>
    <name evidence="10" type="ORF">MIM_c20280</name>
</gene>
<dbReference type="GO" id="GO:0005886">
    <property type="term" value="C:plasma membrane"/>
    <property type="evidence" value="ECO:0007669"/>
    <property type="project" value="UniProtKB-SubCell"/>
</dbReference>
<dbReference type="eggNOG" id="COG0559">
    <property type="taxonomic scope" value="Bacteria"/>
</dbReference>
<feature type="transmembrane region" description="Helical" evidence="9">
    <location>
        <begin position="12"/>
        <end position="38"/>
    </location>
</feature>
<feature type="transmembrane region" description="Helical" evidence="9">
    <location>
        <begin position="132"/>
        <end position="159"/>
    </location>
</feature>
<evidence type="ECO:0000256" key="7">
    <source>
        <dbReference type="ARBA" id="ARBA00023136"/>
    </source>
</evidence>
<keyword evidence="2" id="KW-0813">Transport</keyword>
<name>W0PEY5_ADVMD</name>
<dbReference type="InterPro" id="IPR052157">
    <property type="entry name" value="BCAA_transport_permease"/>
</dbReference>
<reference evidence="10 11" key="1">
    <citation type="journal article" date="2014" name="Microbiology">
        <title>Unravelling the complete genome sequence of Advenella mimigardefordensis strain DPN7T and novel insights in the catabolism of the xenobiotic polythioester precursor 3,3'-dithiodipropionate.</title>
        <authorList>
            <person name="Wubbeler J.H."/>
            <person name="Hiessl S."/>
            <person name="Schuldes J."/>
            <person name="Thurmer A."/>
            <person name="Daniel R."/>
            <person name="Steinbuchel A."/>
        </authorList>
    </citation>
    <scope>NUCLEOTIDE SEQUENCE [LARGE SCALE GENOMIC DNA]</scope>
    <source>
        <strain evidence="11">DSM 17166 / LMG 22922 / DPN7</strain>
    </source>
</reference>
<dbReference type="AlphaFoldDB" id="W0PEY5"/>
<dbReference type="InterPro" id="IPR001851">
    <property type="entry name" value="ABC_transp_permease"/>
</dbReference>
<keyword evidence="3" id="KW-1003">Cell membrane</keyword>
<protein>
    <submittedName>
        <fullName evidence="10">Putative high-affinity branched-chain amino acid transport system permease protein BraD</fullName>
    </submittedName>
</protein>
<feature type="transmembrane region" description="Helical" evidence="9">
    <location>
        <begin position="58"/>
        <end position="78"/>
    </location>
</feature>
<dbReference type="GO" id="GO:0006865">
    <property type="term" value="P:amino acid transport"/>
    <property type="evidence" value="ECO:0007669"/>
    <property type="project" value="UniProtKB-KW"/>
</dbReference>
<feature type="transmembrane region" description="Helical" evidence="9">
    <location>
        <begin position="265"/>
        <end position="282"/>
    </location>
</feature>
<evidence type="ECO:0000256" key="9">
    <source>
        <dbReference type="SAM" id="Phobius"/>
    </source>
</evidence>
<dbReference type="Pfam" id="PF02653">
    <property type="entry name" value="BPD_transp_2"/>
    <property type="match status" value="1"/>
</dbReference>
<feature type="transmembrane region" description="Helical" evidence="9">
    <location>
        <begin position="191"/>
        <end position="210"/>
    </location>
</feature>
<keyword evidence="11" id="KW-1185">Reference proteome</keyword>
<dbReference type="STRING" id="1247726.MIM_c20280"/>
<dbReference type="GO" id="GO:0022857">
    <property type="term" value="F:transmembrane transporter activity"/>
    <property type="evidence" value="ECO:0007669"/>
    <property type="project" value="InterPro"/>
</dbReference>